<geneLocation type="plasmid" evidence="1">
    <name>pWBG637</name>
</geneLocation>
<gene>
    <name evidence="1" type="ORF">pWBG637_00035</name>
</gene>
<evidence type="ECO:0000313" key="1">
    <source>
        <dbReference type="EMBL" id="AOF44161.1"/>
    </source>
</evidence>
<sequence length="187" mass="21848">MENNFLICDAEPATFVKLVGNIITVETEEFEYDFRLTDAQLEQCYQKLSKDNELNFIINPDKGIIVIDNDYDVTQQSEIDNIEDYFFAIEDMPITSKTCEIVKLFSVKGKHYAEIETEDNEQLTLFIKEDVYQVIKDTLQSFEKTDDIDKVYFSYSPEFHKIILNDMSDFDEGDLQLGNMMFGDDEQ</sequence>
<keyword evidence="1" id="KW-0614">Plasmid</keyword>
<reference evidence="1" key="1">
    <citation type="submission" date="2016-04" db="EMBL/GenBank/DDBJ databases">
        <title>Sequencing of conjugative plasmid pWBG637.</title>
        <authorList>
            <person name="Ramsay J.P."/>
        </authorList>
    </citation>
    <scope>NUCLEOTIDE SEQUENCE</scope>
    <source>
        <strain evidence="1">WBG1024</strain>
        <plasmid evidence="1">pWBG637</plasmid>
    </source>
</reference>
<protein>
    <submittedName>
        <fullName evidence="1">Uncharacterized protein</fullName>
    </submittedName>
</protein>
<dbReference type="AlphaFoldDB" id="A0A1B3ISX2"/>
<dbReference type="RefSeq" id="WP_172687396.1">
    <property type="nucleotide sequence ID" value="NZ_KX086582.1"/>
</dbReference>
<organism evidence="1">
    <name type="scientific">Staphylococcus aureus</name>
    <dbReference type="NCBI Taxonomy" id="1280"/>
    <lineage>
        <taxon>Bacteria</taxon>
        <taxon>Bacillati</taxon>
        <taxon>Bacillota</taxon>
        <taxon>Bacilli</taxon>
        <taxon>Bacillales</taxon>
        <taxon>Staphylococcaceae</taxon>
        <taxon>Staphylococcus</taxon>
    </lineage>
</organism>
<proteinExistence type="predicted"/>
<name>A0A1B3ISX2_STAAU</name>
<dbReference type="EMBL" id="KX086582">
    <property type="protein sequence ID" value="AOF44161.1"/>
    <property type="molecule type" value="Genomic_DNA"/>
</dbReference>
<accession>A0A1B3ISX2</accession>